<feature type="compositionally biased region" description="Polar residues" evidence="3">
    <location>
        <begin position="807"/>
        <end position="839"/>
    </location>
</feature>
<feature type="compositionally biased region" description="Basic residues" evidence="3">
    <location>
        <begin position="597"/>
        <end position="608"/>
    </location>
</feature>
<dbReference type="GO" id="GO:0033314">
    <property type="term" value="P:mitotic DNA replication checkpoint signaling"/>
    <property type="evidence" value="ECO:0007669"/>
    <property type="project" value="TreeGrafter"/>
</dbReference>
<dbReference type="GO" id="GO:0016887">
    <property type="term" value="F:ATP hydrolysis activity"/>
    <property type="evidence" value="ECO:0007669"/>
    <property type="project" value="InterPro"/>
</dbReference>
<dbReference type="PANTHER" id="PTHR10763:SF26">
    <property type="entry name" value="CELL DIVISION CONTROL PROTEIN 6 HOMOLOG"/>
    <property type="match status" value="1"/>
</dbReference>
<feature type="region of interest" description="Disordered" evidence="3">
    <location>
        <begin position="586"/>
        <end position="641"/>
    </location>
</feature>
<dbReference type="SUPFAM" id="SSF52540">
    <property type="entry name" value="P-loop containing nucleoside triphosphate hydrolases"/>
    <property type="match status" value="1"/>
</dbReference>
<proteinExistence type="inferred from homology"/>
<feature type="domain" description="AAA+ ATPase" evidence="4">
    <location>
        <begin position="895"/>
        <end position="1042"/>
    </location>
</feature>
<feature type="region of interest" description="Disordered" evidence="3">
    <location>
        <begin position="162"/>
        <end position="192"/>
    </location>
</feature>
<dbReference type="CDD" id="cd00009">
    <property type="entry name" value="AAA"/>
    <property type="match status" value="1"/>
</dbReference>
<dbReference type="PANTHER" id="PTHR10763">
    <property type="entry name" value="CELL DIVISION CONTROL PROTEIN 6-RELATED"/>
    <property type="match status" value="1"/>
</dbReference>
<evidence type="ECO:0000313" key="5">
    <source>
        <dbReference type="EMBL" id="CCA19726.1"/>
    </source>
</evidence>
<dbReference type="Gene3D" id="3.40.50.300">
    <property type="entry name" value="P-loop containing nucleotide triphosphate hydrolases"/>
    <property type="match status" value="1"/>
</dbReference>
<evidence type="ECO:0000256" key="1">
    <source>
        <dbReference type="ARBA" id="ARBA00006184"/>
    </source>
</evidence>
<name>F0WEU4_9STRA</name>
<feature type="compositionally biased region" description="Polar residues" evidence="3">
    <location>
        <begin position="373"/>
        <end position="384"/>
    </location>
</feature>
<evidence type="ECO:0000256" key="3">
    <source>
        <dbReference type="SAM" id="MobiDB-lite"/>
    </source>
</evidence>
<dbReference type="GO" id="GO:0005634">
    <property type="term" value="C:nucleus"/>
    <property type="evidence" value="ECO:0007669"/>
    <property type="project" value="TreeGrafter"/>
</dbReference>
<dbReference type="SMART" id="SM00382">
    <property type="entry name" value="AAA"/>
    <property type="match status" value="1"/>
</dbReference>
<feature type="region of interest" description="Disordered" evidence="3">
    <location>
        <begin position="348"/>
        <end position="445"/>
    </location>
</feature>
<gene>
    <name evidence="5" type="primary">AlNc14C77G5144</name>
    <name evidence="5" type="ORF">ALNC14_058690</name>
</gene>
<evidence type="ECO:0000259" key="4">
    <source>
        <dbReference type="SMART" id="SM00382"/>
    </source>
</evidence>
<dbReference type="InterPro" id="IPR050311">
    <property type="entry name" value="ORC1/CDC6"/>
</dbReference>
<dbReference type="InterPro" id="IPR027417">
    <property type="entry name" value="P-loop_NTPase"/>
</dbReference>
<keyword evidence="2" id="KW-0235">DNA replication</keyword>
<dbReference type="GO" id="GO:0006270">
    <property type="term" value="P:DNA replication initiation"/>
    <property type="evidence" value="ECO:0007669"/>
    <property type="project" value="TreeGrafter"/>
</dbReference>
<reference evidence="5" key="1">
    <citation type="journal article" date="2011" name="PLoS Biol.">
        <title>Gene gain and loss during evolution of obligate parasitism in the white rust pathogen of Arabidopsis thaliana.</title>
        <authorList>
            <person name="Kemen E."/>
            <person name="Gardiner A."/>
            <person name="Schultz-Larsen T."/>
            <person name="Kemen A.C."/>
            <person name="Balmuth A.L."/>
            <person name="Robert-Seilaniantz A."/>
            <person name="Bailey K."/>
            <person name="Holub E."/>
            <person name="Studholme D.J."/>
            <person name="Maclean D."/>
            <person name="Jones J.D."/>
        </authorList>
    </citation>
    <scope>NUCLEOTIDE SEQUENCE</scope>
</reference>
<protein>
    <submittedName>
        <fullName evidence="5">Uncharacterized protein AlNc14C77G5144</fullName>
    </submittedName>
</protein>
<dbReference type="InterPro" id="IPR003593">
    <property type="entry name" value="AAA+_ATPase"/>
</dbReference>
<evidence type="ECO:0000256" key="2">
    <source>
        <dbReference type="ARBA" id="ARBA00022705"/>
    </source>
</evidence>
<accession>F0WEU4</accession>
<feature type="region of interest" description="Disordered" evidence="3">
    <location>
        <begin position="794"/>
        <end position="839"/>
    </location>
</feature>
<organism evidence="5">
    <name type="scientific">Albugo laibachii Nc14</name>
    <dbReference type="NCBI Taxonomy" id="890382"/>
    <lineage>
        <taxon>Eukaryota</taxon>
        <taxon>Sar</taxon>
        <taxon>Stramenopiles</taxon>
        <taxon>Oomycota</taxon>
        <taxon>Peronosporomycetes</taxon>
        <taxon>Albuginales</taxon>
        <taxon>Albuginaceae</taxon>
        <taxon>Albugo</taxon>
    </lineage>
</organism>
<reference evidence="5" key="2">
    <citation type="submission" date="2011-02" db="EMBL/GenBank/DDBJ databases">
        <authorList>
            <person name="MacLean D."/>
        </authorList>
    </citation>
    <scope>NUCLEOTIDE SEQUENCE</scope>
</reference>
<dbReference type="Pfam" id="PF13401">
    <property type="entry name" value="AAA_22"/>
    <property type="match status" value="1"/>
</dbReference>
<feature type="compositionally biased region" description="Polar residues" evidence="3">
    <location>
        <begin position="625"/>
        <end position="641"/>
    </location>
</feature>
<comment type="similarity">
    <text evidence="1">Belongs to the CDC6/cdc18 family.</text>
</comment>
<dbReference type="EMBL" id="FR824122">
    <property type="protein sequence ID" value="CCA19726.1"/>
    <property type="molecule type" value="Genomic_DNA"/>
</dbReference>
<dbReference type="HOGENOM" id="CLU_007614_0_0_1"/>
<dbReference type="InterPro" id="IPR049945">
    <property type="entry name" value="AAA_22"/>
</dbReference>
<sequence length="1260" mass="141791">MPPTMTHESEIAIAIWLLRHNRMNTFWPACIYNSYTDALAHGHDISSLRDRQPVLLADEIVVYFLGVGPNGCFAQKEVEAPNLQLIVAPYTEVVYHPWGPLEAFESHCQASGLDDRLIQRASESLCFKQAMQEAEELRKLSSLAQIQTFFVSLLQSVSGKEEQPGVQSKNEFSTNEEKRKDGRAPSQSIAKSDPKQTILDIFRSNTDVTAHIWQHLLKNDWSTVTQKNGIVYYKSPITTFSNIKPNENIFESIENACQSAIYQELASFFANNKNKSPNTDPNPVVSYLLDHIWDQMEAVGWTTMQATNEIWYVKPDTSFMDCVPNVTMFDSKLSACCEYLGFVDSSVPQKKTEKKKSSGDPGVAKTSKKSFVVATTSLESNNPPNKEALKPVHPKKRMKKDCDLIEEPSLEGTSRKTKKTSAPKTTADEVNTPEPVKPIAPAYTRPRGRSIPPFKLTFGKIEDELRARGWTWKFHSLGWAYYMPHCNSMNKKQLVAGKDYFLGSYDLEQFLEFSGLKDDIELKLRTEHVKLYTSMDDPDNTPKKSCKKARKTETRIESNGDDVLVEAEVGNSEKIDILEEDEECFDSDATQKDTGKQHWKRAQRKARSTKNAAQATPKKRRCESECSTPPFSSFDNSSGINGGSRTRNCLTIQKSGADKKIFERTVWPKLTSQGWRVRPGKFGHDYFKPSYIEKSELIPNFNVFHSEFDLIEYLKESDQWDVLCEGDVKQVFSKTKTSTRVKAIQPLVAADNRTEYPSSQESDVSTASGNITEEDELTQICPIVESREYTPTHTNRSAFEISPNLEGRQSQATESSYSFTKDTSESTQPNTPLHSLSRNLASTFTPSPKPKTLIDHARAALCALQSTHVPSRFHAREKEKKEIMSMLQHALALNQGSSLYISGAPGCGKSALVDHTISEYVKELDNGAKLEPLKLNALSLQNGSALLLAIAGKLLKKPFDDAATAFEMISQVTNKDSKNQKVGLLVLDEVDAMIKKGEIDEDLQRLLSLVYSSAHTFIFIGIANRVDLTERFWCDFSARNQNLANSASHSFTQTKVIIFEPYTFESIQTILTERLGGRAITDQLLSRHGISFLARKIAAGSGDIRIALDVTYRILQRKMDCLSSDVGYGEAVPLNDMLREIKRALESKDILAMQSLPRSMQLVLYAVFCLHRDVCDTNDKASFSVDQAFAKFNEIMEKCGDVSKMSHEKFHTIMDQLSLQGLLAGSDLKKRQQVRLLSSLHDVEQFFEKENFFGKYLSRK</sequence>
<dbReference type="Gene3D" id="1.10.8.60">
    <property type="match status" value="1"/>
</dbReference>
<dbReference type="GO" id="GO:0003688">
    <property type="term" value="F:DNA replication origin binding"/>
    <property type="evidence" value="ECO:0007669"/>
    <property type="project" value="TreeGrafter"/>
</dbReference>
<dbReference type="AlphaFoldDB" id="F0WEU4"/>